<dbReference type="AlphaFoldDB" id="A0A4W4EH49"/>
<dbReference type="InterPro" id="IPR007237">
    <property type="entry name" value="CD20-like"/>
</dbReference>
<dbReference type="RefSeq" id="XP_035380798.1">
    <property type="nucleotide sequence ID" value="XM_035524905.1"/>
</dbReference>
<evidence type="ECO:0000256" key="6">
    <source>
        <dbReference type="SAM" id="Phobius"/>
    </source>
</evidence>
<dbReference type="Ensembl" id="ENSEEET00000011497.2">
    <property type="protein sequence ID" value="ENSEEEP00000011363.2"/>
    <property type="gene ID" value="ENSEEEG00000005748.2"/>
</dbReference>
<dbReference type="Pfam" id="PF04103">
    <property type="entry name" value="CD20"/>
    <property type="match status" value="1"/>
</dbReference>
<reference evidence="7" key="3">
    <citation type="submission" date="2020-05" db="EMBL/GenBank/DDBJ databases">
        <title>Electrophorus electricus (electric eel) genome, fEleEle1, primary haplotype.</title>
        <authorList>
            <person name="Myers G."/>
            <person name="Meyer A."/>
            <person name="Fedrigo O."/>
            <person name="Formenti G."/>
            <person name="Rhie A."/>
            <person name="Tracey A."/>
            <person name="Sims Y."/>
            <person name="Jarvis E.D."/>
        </authorList>
    </citation>
    <scope>NUCLEOTIDE SEQUENCE [LARGE SCALE GENOMIC DNA]</scope>
</reference>
<evidence type="ECO:0000313" key="8">
    <source>
        <dbReference type="Proteomes" id="UP000314983"/>
    </source>
</evidence>
<accession>A0A4W4EH49</accession>
<dbReference type="STRING" id="8005.ENSEEEP00000011363"/>
<name>A0A4W4EH49_ELEEL</name>
<evidence type="ECO:0008006" key="9">
    <source>
        <dbReference type="Google" id="ProtNLM"/>
    </source>
</evidence>
<evidence type="ECO:0000256" key="5">
    <source>
        <dbReference type="ARBA" id="ARBA00023136"/>
    </source>
</evidence>
<dbReference type="PANTHER" id="PTHR23320:SF128">
    <property type="entry name" value="MEMBRANE-SPANNING 4-DOMAINS SUBFAMILY A MEMBER 4A"/>
    <property type="match status" value="1"/>
</dbReference>
<feature type="transmembrane region" description="Helical" evidence="6">
    <location>
        <begin position="113"/>
        <end position="141"/>
    </location>
</feature>
<organism evidence="7 8">
    <name type="scientific">Electrophorus electricus</name>
    <name type="common">Electric eel</name>
    <name type="synonym">Gymnotus electricus</name>
    <dbReference type="NCBI Taxonomy" id="8005"/>
    <lineage>
        <taxon>Eukaryota</taxon>
        <taxon>Metazoa</taxon>
        <taxon>Chordata</taxon>
        <taxon>Craniata</taxon>
        <taxon>Vertebrata</taxon>
        <taxon>Euteleostomi</taxon>
        <taxon>Actinopterygii</taxon>
        <taxon>Neopterygii</taxon>
        <taxon>Teleostei</taxon>
        <taxon>Ostariophysi</taxon>
        <taxon>Gymnotiformes</taxon>
        <taxon>Gymnotoidei</taxon>
        <taxon>Gymnotidae</taxon>
        <taxon>Electrophorus</taxon>
    </lineage>
</organism>
<proteinExistence type="inferred from homology"/>
<reference evidence="8" key="2">
    <citation type="journal article" date="2017" name="Sci. Adv.">
        <title>A tail of two voltages: Proteomic comparison of the three electric organs of the electric eel.</title>
        <authorList>
            <person name="Traeger L.L."/>
            <person name="Sabat G."/>
            <person name="Barrett-Wilt G.A."/>
            <person name="Wells G.B."/>
            <person name="Sussman M.R."/>
        </authorList>
    </citation>
    <scope>NUCLEOTIDE SEQUENCE [LARGE SCALE GENOMIC DNA]</scope>
</reference>
<protein>
    <recommendedName>
        <fullName evidence="9">Membrane-spanning 4-domains subfamily A member 4A-like</fullName>
    </recommendedName>
</protein>
<dbReference type="GeneTree" id="ENSGT00940000163727"/>
<dbReference type="GO" id="GO:0016020">
    <property type="term" value="C:membrane"/>
    <property type="evidence" value="ECO:0007669"/>
    <property type="project" value="UniProtKB-SubCell"/>
</dbReference>
<keyword evidence="3 6" id="KW-0812">Transmembrane</keyword>
<gene>
    <name evidence="7" type="primary">LOC113567884</name>
</gene>
<feature type="transmembrane region" description="Helical" evidence="6">
    <location>
        <begin position="161"/>
        <end position="183"/>
    </location>
</feature>
<feature type="transmembrane region" description="Helical" evidence="6">
    <location>
        <begin position="77"/>
        <end position="101"/>
    </location>
</feature>
<evidence type="ECO:0000256" key="3">
    <source>
        <dbReference type="ARBA" id="ARBA00022692"/>
    </source>
</evidence>
<evidence type="ECO:0000256" key="4">
    <source>
        <dbReference type="ARBA" id="ARBA00022989"/>
    </source>
</evidence>
<sequence length="249" mass="26650">MSSTAVPMQNMGNGYTIVTHVISQPTAPAGTESVVGLGQFKKFLKGEPKTLGTIQIMIGLMTILFGIVITIDPITITVYSGITFWGSLFYLIAGSLTVAASNKHNRCLVNSSLVLNVFSTISAGIVIILLSLDLAFSRYFYSCYDYGYNCSSYKTLTRGTIGVLLVFSVLQFFISITISAFACKATCNTEPSMNIVTVVPNPLECHPVVSPLSTSSGQQGPQAISSTIMNCPSVENPPPYSEMKGQPVN</sequence>
<comment type="similarity">
    <text evidence="2">Belongs to the MS4A family.</text>
</comment>
<reference evidence="8" key="1">
    <citation type="journal article" date="2014" name="Science">
        <title>Nonhuman genetics. Genomic basis for the convergent evolution of electric organs.</title>
        <authorList>
            <person name="Gallant J.R."/>
            <person name="Traeger L.L."/>
            <person name="Volkening J.D."/>
            <person name="Moffett H."/>
            <person name="Chen P.H."/>
            <person name="Novina C.D."/>
            <person name="Phillips G.N.Jr."/>
            <person name="Anand R."/>
            <person name="Wells G.B."/>
            <person name="Pinch M."/>
            <person name="Guth R."/>
            <person name="Unguez G.A."/>
            <person name="Albert J.S."/>
            <person name="Zakon H.H."/>
            <person name="Samanta M.P."/>
            <person name="Sussman M.R."/>
        </authorList>
    </citation>
    <scope>NUCLEOTIDE SEQUENCE [LARGE SCALE GENOMIC DNA]</scope>
</reference>
<dbReference type="InterPro" id="IPR030417">
    <property type="entry name" value="MS4A"/>
</dbReference>
<evidence type="ECO:0000313" key="7">
    <source>
        <dbReference type="Ensembl" id="ENSEEEP00000011363.2"/>
    </source>
</evidence>
<comment type="subcellular location">
    <subcellularLocation>
        <location evidence="1">Membrane</location>
        <topology evidence="1">Multi-pass membrane protein</topology>
    </subcellularLocation>
</comment>
<evidence type="ECO:0000256" key="1">
    <source>
        <dbReference type="ARBA" id="ARBA00004141"/>
    </source>
</evidence>
<dbReference type="Proteomes" id="UP000314983">
    <property type="component" value="Chromosome 1"/>
</dbReference>
<keyword evidence="4 6" id="KW-1133">Transmembrane helix</keyword>
<reference evidence="7" key="4">
    <citation type="submission" date="2025-08" db="UniProtKB">
        <authorList>
            <consortium name="Ensembl"/>
        </authorList>
    </citation>
    <scope>IDENTIFICATION</scope>
</reference>
<evidence type="ECO:0000256" key="2">
    <source>
        <dbReference type="ARBA" id="ARBA00009565"/>
    </source>
</evidence>
<reference evidence="7" key="5">
    <citation type="submission" date="2025-09" db="UniProtKB">
        <authorList>
            <consortium name="Ensembl"/>
        </authorList>
    </citation>
    <scope>IDENTIFICATION</scope>
</reference>
<keyword evidence="8" id="KW-1185">Reference proteome</keyword>
<keyword evidence="5 6" id="KW-0472">Membrane</keyword>
<dbReference type="PANTHER" id="PTHR23320">
    <property type="entry name" value="MEMBRANE-SPANNING 4-DOMAINS SUBFAMILY A MS4A -RELATED"/>
    <property type="match status" value="1"/>
</dbReference>
<dbReference type="RefSeq" id="XP_035380799.1">
    <property type="nucleotide sequence ID" value="XM_035524906.1"/>
</dbReference>
<feature type="transmembrane region" description="Helical" evidence="6">
    <location>
        <begin position="51"/>
        <end position="71"/>
    </location>
</feature>
<dbReference type="GeneID" id="113567884"/>